<keyword evidence="5 15" id="KW-0812">Transmembrane</keyword>
<feature type="compositionally biased region" description="Basic residues" evidence="14">
    <location>
        <begin position="516"/>
        <end position="525"/>
    </location>
</feature>
<dbReference type="PANTHER" id="PTHR24240">
    <property type="entry name" value="OPSIN"/>
    <property type="match status" value="1"/>
</dbReference>
<keyword evidence="11" id="KW-0675">Receptor</keyword>
<protein>
    <submittedName>
        <fullName evidence="17">Pteropsin8</fullName>
    </submittedName>
</protein>
<feature type="transmembrane region" description="Helical" evidence="15">
    <location>
        <begin position="139"/>
        <end position="162"/>
    </location>
</feature>
<dbReference type="PRINTS" id="PR00237">
    <property type="entry name" value="GPCRRHODOPSN"/>
</dbReference>
<feature type="compositionally biased region" description="Polar residues" evidence="14">
    <location>
        <begin position="427"/>
        <end position="472"/>
    </location>
</feature>
<comment type="subcellular location">
    <subcellularLocation>
        <location evidence="1">Membrane</location>
        <topology evidence="1">Multi-pass membrane protein</topology>
    </subcellularLocation>
</comment>
<evidence type="ECO:0000256" key="13">
    <source>
        <dbReference type="ARBA" id="ARBA00023305"/>
    </source>
</evidence>
<evidence type="ECO:0000259" key="16">
    <source>
        <dbReference type="PROSITE" id="PS50262"/>
    </source>
</evidence>
<feature type="transmembrane region" description="Helical" evidence="15">
    <location>
        <begin position="286"/>
        <end position="310"/>
    </location>
</feature>
<evidence type="ECO:0000256" key="1">
    <source>
        <dbReference type="ARBA" id="ARBA00004141"/>
    </source>
</evidence>
<evidence type="ECO:0000256" key="8">
    <source>
        <dbReference type="ARBA" id="ARBA00022991"/>
    </source>
</evidence>
<dbReference type="PROSITE" id="PS50262">
    <property type="entry name" value="G_PROTEIN_RECEP_F1_2"/>
    <property type="match status" value="1"/>
</dbReference>
<feature type="compositionally biased region" description="Polar residues" evidence="14">
    <location>
        <begin position="559"/>
        <end position="580"/>
    </location>
</feature>
<dbReference type="GO" id="GO:0008020">
    <property type="term" value="F:G protein-coupled photoreceptor activity"/>
    <property type="evidence" value="ECO:0000318"/>
    <property type="project" value="GO_Central"/>
</dbReference>
<gene>
    <name evidence="17" type="primary">PTEROPSIN8</name>
    <name evidence="17" type="ORF">DAPPUDRAFT_346985</name>
</gene>
<evidence type="ECO:0000256" key="12">
    <source>
        <dbReference type="ARBA" id="ARBA00023224"/>
    </source>
</evidence>
<evidence type="ECO:0000256" key="6">
    <source>
        <dbReference type="ARBA" id="ARBA00022925"/>
    </source>
</evidence>
<comment type="similarity">
    <text evidence="2">Belongs to the G-protein coupled receptor 1 family.</text>
</comment>
<dbReference type="InParanoid" id="E9GJ20"/>
<dbReference type="InterPro" id="IPR027430">
    <property type="entry name" value="Retinal_BS"/>
</dbReference>
<evidence type="ECO:0000256" key="11">
    <source>
        <dbReference type="ARBA" id="ARBA00023170"/>
    </source>
</evidence>
<dbReference type="eggNOG" id="KOG3656">
    <property type="taxonomic scope" value="Eukaryota"/>
</dbReference>
<organism evidence="17 18">
    <name type="scientific">Daphnia pulex</name>
    <name type="common">Water flea</name>
    <dbReference type="NCBI Taxonomy" id="6669"/>
    <lineage>
        <taxon>Eukaryota</taxon>
        <taxon>Metazoa</taxon>
        <taxon>Ecdysozoa</taxon>
        <taxon>Arthropoda</taxon>
        <taxon>Crustacea</taxon>
        <taxon>Branchiopoda</taxon>
        <taxon>Diplostraca</taxon>
        <taxon>Cladocera</taxon>
        <taxon>Anomopoda</taxon>
        <taxon>Daphniidae</taxon>
        <taxon>Daphnia</taxon>
    </lineage>
</organism>
<dbReference type="GO" id="GO:0001750">
    <property type="term" value="C:photoreceptor outer segment"/>
    <property type="evidence" value="ECO:0000318"/>
    <property type="project" value="GO_Central"/>
</dbReference>
<dbReference type="GO" id="GO:0007602">
    <property type="term" value="P:phototransduction"/>
    <property type="evidence" value="ECO:0000318"/>
    <property type="project" value="GO_Central"/>
</dbReference>
<dbReference type="GO" id="GO:0007601">
    <property type="term" value="P:visual perception"/>
    <property type="evidence" value="ECO:0007669"/>
    <property type="project" value="UniProtKB-KW"/>
</dbReference>
<dbReference type="InterPro" id="IPR000276">
    <property type="entry name" value="GPCR_Rhodpsn"/>
</dbReference>
<name>E9GJ20_DAPPU</name>
<feature type="transmembrane region" description="Helical" evidence="15">
    <location>
        <begin position="103"/>
        <end position="127"/>
    </location>
</feature>
<dbReference type="GO" id="GO:0005886">
    <property type="term" value="C:plasma membrane"/>
    <property type="evidence" value="ECO:0000318"/>
    <property type="project" value="GO_Central"/>
</dbReference>
<feature type="transmembrane region" description="Helical" evidence="15">
    <location>
        <begin position="68"/>
        <end position="91"/>
    </location>
</feature>
<keyword evidence="8" id="KW-0157">Chromophore</keyword>
<feature type="region of interest" description="Disordered" evidence="14">
    <location>
        <begin position="554"/>
        <end position="590"/>
    </location>
</feature>
<evidence type="ECO:0000313" key="17">
    <source>
        <dbReference type="EMBL" id="EFX80369.1"/>
    </source>
</evidence>
<dbReference type="EMBL" id="GL732547">
    <property type="protein sequence ID" value="EFX80369.1"/>
    <property type="molecule type" value="Genomic_DNA"/>
</dbReference>
<dbReference type="KEGG" id="dpx:DAPPUDRAFT_346985"/>
<dbReference type="InterPro" id="IPR050125">
    <property type="entry name" value="GPCR_opsins"/>
</dbReference>
<keyword evidence="9" id="KW-0297">G-protein coupled receptor</keyword>
<sequence length="590" mass="65261">MGHNIRNNESNEAAADADAVRLLAFVMDMFKEQQQQWREHQSDWLANNRSTDVDQVQLLMPVWAYQSAAAYLIFISVLGLFMNIVVVLVIVSDPQRMTPLNWMLLNLACSDGTIAGFGTTISTAAALKFGWPFSDELCVAYAMIMSTAGIGSITTLTALALWRCQLVVYCPAKRSGAFANHHSGGGGGGGSAKLGRVQAAVLLTLIWSYALAVTCPPLFGWGRYDREAAHISCSVNWESKMANNRSYILYMFTFGLFVPMVVIISSYVSILRVVKKSNSDAAEKRVTVMVACMVGAFLAAWTPYSILALFETFIGEDDNNFFDYYVGAISPAFATIPSLFAKTSAVLNPLIYGLLNTQFRSAWDKFVMRFLGRRRRRFRCQQTSQGLDESGNQTERRRLRRLLDFSFTMKQSVTVNLPMREVVPLSHNDSINSTGTNQQPKSTSFRNVKGASASSPLASVQTASQQYQSNGDQNRKISSDTDYYTRQPKYREAVNPFVGTSATSGRTNSKFPPGKKSSKNSHRNSRQQQPQSEQPVKLVVVRLLSDSTSCCYTTEETSVSLNSPAIGRSPSSKSQANKANSLPRPNRQVE</sequence>
<dbReference type="PROSITE" id="PS00238">
    <property type="entry name" value="OPSIN"/>
    <property type="match status" value="1"/>
</dbReference>
<feature type="transmembrane region" description="Helical" evidence="15">
    <location>
        <begin position="199"/>
        <end position="219"/>
    </location>
</feature>
<dbReference type="Pfam" id="PF00001">
    <property type="entry name" value="7tm_1"/>
    <property type="match status" value="2"/>
</dbReference>
<evidence type="ECO:0000256" key="15">
    <source>
        <dbReference type="SAM" id="Phobius"/>
    </source>
</evidence>
<feature type="domain" description="G-protein coupled receptors family 1 profile" evidence="16">
    <location>
        <begin position="82"/>
        <end position="352"/>
    </location>
</feature>
<keyword evidence="18" id="KW-1185">Reference proteome</keyword>
<dbReference type="Proteomes" id="UP000000305">
    <property type="component" value="Unassembled WGS sequence"/>
</dbReference>
<proteinExistence type="inferred from homology"/>
<keyword evidence="4" id="KW-0716">Sensory transduction</keyword>
<dbReference type="FunFam" id="1.20.1070.10:FF:000320">
    <property type="entry name" value="Pteropsin4"/>
    <property type="match status" value="1"/>
</dbReference>
<keyword evidence="6" id="KW-0681">Retinal protein</keyword>
<evidence type="ECO:0000256" key="7">
    <source>
        <dbReference type="ARBA" id="ARBA00022989"/>
    </source>
</evidence>
<dbReference type="OrthoDB" id="2101615at2759"/>
<evidence type="ECO:0000256" key="5">
    <source>
        <dbReference type="ARBA" id="ARBA00022692"/>
    </source>
</evidence>
<dbReference type="GO" id="GO:0007186">
    <property type="term" value="P:G protein-coupled receptor signaling pathway"/>
    <property type="evidence" value="ECO:0000318"/>
    <property type="project" value="GO_Central"/>
</dbReference>
<keyword evidence="10 15" id="KW-0472">Membrane</keyword>
<feature type="region of interest" description="Disordered" evidence="14">
    <location>
        <begin position="426"/>
        <end position="536"/>
    </location>
</feature>
<evidence type="ECO:0000256" key="2">
    <source>
        <dbReference type="ARBA" id="ARBA00010663"/>
    </source>
</evidence>
<evidence type="ECO:0000256" key="3">
    <source>
        <dbReference type="ARBA" id="ARBA00022543"/>
    </source>
</evidence>
<accession>E9GJ20</accession>
<keyword evidence="13" id="KW-0844">Vision</keyword>
<feature type="transmembrane region" description="Helical" evidence="15">
    <location>
        <begin position="247"/>
        <end position="274"/>
    </location>
</feature>
<dbReference type="GO" id="GO:0071482">
    <property type="term" value="P:cellular response to light stimulus"/>
    <property type="evidence" value="ECO:0000318"/>
    <property type="project" value="GO_Central"/>
</dbReference>
<keyword evidence="7 15" id="KW-1133">Transmembrane helix</keyword>
<dbReference type="CDD" id="cd14969">
    <property type="entry name" value="7tmA_Opsins_type2_animals"/>
    <property type="match status" value="1"/>
</dbReference>
<evidence type="ECO:0000256" key="4">
    <source>
        <dbReference type="ARBA" id="ARBA00022606"/>
    </source>
</evidence>
<dbReference type="AlphaFoldDB" id="E9GJ20"/>
<keyword evidence="3" id="KW-0600">Photoreceptor protein</keyword>
<evidence type="ECO:0000256" key="10">
    <source>
        <dbReference type="ARBA" id="ARBA00023136"/>
    </source>
</evidence>
<evidence type="ECO:0000256" key="9">
    <source>
        <dbReference type="ARBA" id="ARBA00023040"/>
    </source>
</evidence>
<keyword evidence="12" id="KW-0807">Transducer</keyword>
<evidence type="ECO:0000256" key="14">
    <source>
        <dbReference type="SAM" id="MobiDB-lite"/>
    </source>
</evidence>
<feature type="compositionally biased region" description="Polar residues" evidence="14">
    <location>
        <begin position="498"/>
        <end position="510"/>
    </location>
</feature>
<dbReference type="HOGENOM" id="CLU_029570_0_0_1"/>
<dbReference type="STRING" id="6669.E9GJ20"/>
<dbReference type="SUPFAM" id="SSF81321">
    <property type="entry name" value="Family A G protein-coupled receptor-like"/>
    <property type="match status" value="1"/>
</dbReference>
<dbReference type="InterPro" id="IPR017452">
    <property type="entry name" value="GPCR_Rhodpsn_7TM"/>
</dbReference>
<dbReference type="Gene3D" id="1.20.1070.10">
    <property type="entry name" value="Rhodopsin 7-helix transmembrane proteins"/>
    <property type="match status" value="1"/>
</dbReference>
<reference evidence="17 18" key="1">
    <citation type="journal article" date="2011" name="Science">
        <title>The ecoresponsive genome of Daphnia pulex.</title>
        <authorList>
            <person name="Colbourne J.K."/>
            <person name="Pfrender M.E."/>
            <person name="Gilbert D."/>
            <person name="Thomas W.K."/>
            <person name="Tucker A."/>
            <person name="Oakley T.H."/>
            <person name="Tokishita S."/>
            <person name="Aerts A."/>
            <person name="Arnold G.J."/>
            <person name="Basu M.K."/>
            <person name="Bauer D.J."/>
            <person name="Caceres C.E."/>
            <person name="Carmel L."/>
            <person name="Casola C."/>
            <person name="Choi J.H."/>
            <person name="Detter J.C."/>
            <person name="Dong Q."/>
            <person name="Dusheyko S."/>
            <person name="Eads B.D."/>
            <person name="Frohlich T."/>
            <person name="Geiler-Samerotte K.A."/>
            <person name="Gerlach D."/>
            <person name="Hatcher P."/>
            <person name="Jogdeo S."/>
            <person name="Krijgsveld J."/>
            <person name="Kriventseva E.V."/>
            <person name="Kultz D."/>
            <person name="Laforsch C."/>
            <person name="Lindquist E."/>
            <person name="Lopez J."/>
            <person name="Manak J.R."/>
            <person name="Muller J."/>
            <person name="Pangilinan J."/>
            <person name="Patwardhan R.P."/>
            <person name="Pitluck S."/>
            <person name="Pritham E.J."/>
            <person name="Rechtsteiner A."/>
            <person name="Rho M."/>
            <person name="Rogozin I.B."/>
            <person name="Sakarya O."/>
            <person name="Salamov A."/>
            <person name="Schaack S."/>
            <person name="Shapiro H."/>
            <person name="Shiga Y."/>
            <person name="Skalitzky C."/>
            <person name="Smith Z."/>
            <person name="Souvorov A."/>
            <person name="Sung W."/>
            <person name="Tang Z."/>
            <person name="Tsuchiya D."/>
            <person name="Tu H."/>
            <person name="Vos H."/>
            <person name="Wang M."/>
            <person name="Wolf Y.I."/>
            <person name="Yamagata H."/>
            <person name="Yamada T."/>
            <person name="Ye Y."/>
            <person name="Shaw J.R."/>
            <person name="Andrews J."/>
            <person name="Crease T.J."/>
            <person name="Tang H."/>
            <person name="Lucas S.M."/>
            <person name="Robertson H.M."/>
            <person name="Bork P."/>
            <person name="Koonin E.V."/>
            <person name="Zdobnov E.M."/>
            <person name="Grigoriev I.V."/>
            <person name="Lynch M."/>
            <person name="Boore J.L."/>
        </authorList>
    </citation>
    <scope>NUCLEOTIDE SEQUENCE [LARGE SCALE GENOMIC DNA]</scope>
</reference>
<evidence type="ECO:0000313" key="18">
    <source>
        <dbReference type="Proteomes" id="UP000000305"/>
    </source>
</evidence>